<protein>
    <submittedName>
        <fullName evidence="1">PcfJ like protein</fullName>
    </submittedName>
</protein>
<dbReference type="InterPro" id="IPR025586">
    <property type="entry name" value="PcfJ"/>
</dbReference>
<dbReference type="EMBL" id="BK015817">
    <property type="protein sequence ID" value="DAE26389.1"/>
    <property type="molecule type" value="Genomic_DNA"/>
</dbReference>
<reference evidence="1" key="1">
    <citation type="journal article" date="2021" name="Proc. Natl. Acad. Sci. U.S.A.">
        <title>A Catalog of Tens of Thousands of Viruses from Human Metagenomes Reveals Hidden Associations with Chronic Diseases.</title>
        <authorList>
            <person name="Tisza M.J."/>
            <person name="Buck C.B."/>
        </authorList>
    </citation>
    <scope>NUCLEOTIDE SEQUENCE</scope>
    <source>
        <strain evidence="1">CtxbQ4</strain>
    </source>
</reference>
<proteinExistence type="predicted"/>
<dbReference type="Pfam" id="PF14284">
    <property type="entry name" value="PcfJ"/>
    <property type="match status" value="1"/>
</dbReference>
<sequence length="564" mass="65243">MKEELDKEIAATVAALPQVPPPDVMAFPKLDRDILIYRVGFAFLPLENRRRRMAHVHCTACGEEGYLEYINDGAVGFINPSDGKIKHHGDICICPYCGKEVKAIHIRAFRQTYRIDWQTVVSLHNVRGHLAVLSWDFEKEADKDGNVFMSFMRMDGAVFVNRTPVKVAGYQKNIYAFTAFPRWKRLMKFNDRLDEIANDRIAPFPPETVNESDCEKSGLLEYLASCGDTAYPVKYLQLWCKKPNTENLAKQGLGKYLTKLIKHCNGASGYYYNSVSRLNITDTAKYINWSEAKPAKMLGLEKSEMWMASRYSPATVATYAYMRKCGEKLGEDELVILDGMYDYEIKDITEKTIHGYKIPFAKLLRYIVRQRKRQKSTYRARLIYMRYILDYWESVYKVYGRLPQDLLYPRDIIASHDNMLLRVKERESAELNAKMKKLDADRERYCFMDDKLGLMIFPCRTHGELIKEGKLLHHCVAGYANEHASGATTIFFIRHIDEPDVPFFTLEWRNGKVNQNRGYGNRARTDEVITFEEKWLNYIKEIKENEENGKCKHGGERIAANAGA</sequence>
<evidence type="ECO:0000313" key="1">
    <source>
        <dbReference type="EMBL" id="DAE26389.1"/>
    </source>
</evidence>
<organism evidence="1">
    <name type="scientific">Myoviridae sp. ctxbQ4</name>
    <dbReference type="NCBI Taxonomy" id="2827292"/>
    <lineage>
        <taxon>Viruses</taxon>
        <taxon>Duplodnaviria</taxon>
        <taxon>Heunggongvirae</taxon>
        <taxon>Uroviricota</taxon>
        <taxon>Caudoviricetes</taxon>
    </lineage>
</organism>
<accession>A0A8S5R5Y2</accession>
<name>A0A8S5R5Y2_9CAUD</name>